<reference evidence="2" key="1">
    <citation type="journal article" date="2020" name="Genome Biol.">
        <title>Gamete binning: chromosome-level and haplotype-resolved genome assembly enabled by high-throughput single-cell sequencing of gamete genomes.</title>
        <authorList>
            <person name="Campoy J.A."/>
            <person name="Sun H."/>
            <person name="Goel M."/>
            <person name="Jiao W.-B."/>
            <person name="Folz-Donahue K."/>
            <person name="Wang N."/>
            <person name="Rubio M."/>
            <person name="Liu C."/>
            <person name="Kukat C."/>
            <person name="Ruiz D."/>
            <person name="Huettel B."/>
            <person name="Schneeberger K."/>
        </authorList>
    </citation>
    <scope>NUCLEOTIDE SEQUENCE [LARGE SCALE GENOMIC DNA]</scope>
    <source>
        <strain evidence="2">cv. Rojo Pasion</strain>
    </source>
</reference>
<dbReference type="Proteomes" id="UP000507245">
    <property type="component" value="Unassembled WGS sequence"/>
</dbReference>
<proteinExistence type="predicted"/>
<protein>
    <submittedName>
        <fullName evidence="1">Uncharacterized protein</fullName>
    </submittedName>
</protein>
<keyword evidence="2" id="KW-1185">Reference proteome</keyword>
<organism evidence="1 2">
    <name type="scientific">Prunus armeniaca</name>
    <name type="common">Apricot</name>
    <name type="synonym">Armeniaca vulgaris</name>
    <dbReference type="NCBI Taxonomy" id="36596"/>
    <lineage>
        <taxon>Eukaryota</taxon>
        <taxon>Viridiplantae</taxon>
        <taxon>Streptophyta</taxon>
        <taxon>Embryophyta</taxon>
        <taxon>Tracheophyta</taxon>
        <taxon>Spermatophyta</taxon>
        <taxon>Magnoliopsida</taxon>
        <taxon>eudicotyledons</taxon>
        <taxon>Gunneridae</taxon>
        <taxon>Pentapetalae</taxon>
        <taxon>rosids</taxon>
        <taxon>fabids</taxon>
        <taxon>Rosales</taxon>
        <taxon>Rosaceae</taxon>
        <taxon>Amygdaloideae</taxon>
        <taxon>Amygdaleae</taxon>
        <taxon>Prunus</taxon>
    </lineage>
</organism>
<dbReference type="AlphaFoldDB" id="A0A6J5X2V8"/>
<evidence type="ECO:0000313" key="2">
    <source>
        <dbReference type="Proteomes" id="UP000507245"/>
    </source>
</evidence>
<dbReference type="EMBL" id="CAEKKB010000004">
    <property type="protein sequence ID" value="CAB4306425.1"/>
    <property type="molecule type" value="Genomic_DNA"/>
</dbReference>
<sequence>MFIVEAIEFLNSGFVNVFQARQLFTLCLRVELLLCCIDTLQSNMGMANAYSMINQELQNSVSEKEYQEFKFFTTAEEKSGWLDGQGMEAMGWGR</sequence>
<accession>A0A6J5X2V8</accession>
<name>A0A6J5X2V8_PRUAR</name>
<evidence type="ECO:0000313" key="1">
    <source>
        <dbReference type="EMBL" id="CAB4306425.1"/>
    </source>
</evidence>
<gene>
    <name evidence="1" type="ORF">ORAREDHAP_LOCUS24630</name>
</gene>